<feature type="transmembrane region" description="Helical" evidence="1">
    <location>
        <begin position="7"/>
        <end position="25"/>
    </location>
</feature>
<dbReference type="OrthoDB" id="9917626at2"/>
<protein>
    <submittedName>
        <fullName evidence="2">Uncharacterized protein</fullName>
    </submittedName>
</protein>
<organism evidence="2 3">
    <name type="scientific">Senegalia massiliensis</name>
    <dbReference type="NCBI Taxonomy" id="1720316"/>
    <lineage>
        <taxon>Bacteria</taxon>
        <taxon>Bacillati</taxon>
        <taxon>Bacillota</taxon>
        <taxon>Clostridia</taxon>
        <taxon>Eubacteriales</taxon>
        <taxon>Clostridiaceae</taxon>
        <taxon>Senegalia</taxon>
    </lineage>
</organism>
<dbReference type="RefSeq" id="WP_160198818.1">
    <property type="nucleotide sequence ID" value="NZ_QXXA01000032.1"/>
</dbReference>
<feature type="transmembrane region" description="Helical" evidence="1">
    <location>
        <begin position="31"/>
        <end position="52"/>
    </location>
</feature>
<comment type="caution">
    <text evidence="2">The sequence shown here is derived from an EMBL/GenBank/DDBJ whole genome shotgun (WGS) entry which is preliminary data.</text>
</comment>
<keyword evidence="1" id="KW-0472">Membrane</keyword>
<dbReference type="Proteomes" id="UP000467132">
    <property type="component" value="Unassembled WGS sequence"/>
</dbReference>
<accession>A0A845R784</accession>
<keyword evidence="1" id="KW-0812">Transmembrane</keyword>
<keyword evidence="1" id="KW-1133">Transmembrane helix</keyword>
<evidence type="ECO:0000313" key="3">
    <source>
        <dbReference type="Proteomes" id="UP000467132"/>
    </source>
</evidence>
<reference evidence="2 3" key="1">
    <citation type="submission" date="2018-08" db="EMBL/GenBank/DDBJ databases">
        <title>Murine metabolic-syndrome-specific gut microbial biobank.</title>
        <authorList>
            <person name="Liu C."/>
        </authorList>
    </citation>
    <scope>NUCLEOTIDE SEQUENCE [LARGE SCALE GENOMIC DNA]</scope>
    <source>
        <strain evidence="2 3">583</strain>
    </source>
</reference>
<dbReference type="AlphaFoldDB" id="A0A845R784"/>
<name>A0A845R784_9CLOT</name>
<proteinExistence type="predicted"/>
<dbReference type="EMBL" id="QXXA01000032">
    <property type="protein sequence ID" value="NBI08353.1"/>
    <property type="molecule type" value="Genomic_DNA"/>
</dbReference>
<sequence length="60" mass="6565">MNTKSKNGINIICFAGVFVIMSGLISSSEDLLSRVVPAILLVWSANNIGLIIKRNYLNKN</sequence>
<evidence type="ECO:0000256" key="1">
    <source>
        <dbReference type="SAM" id="Phobius"/>
    </source>
</evidence>
<evidence type="ECO:0000313" key="2">
    <source>
        <dbReference type="EMBL" id="NBI08353.1"/>
    </source>
</evidence>
<keyword evidence="3" id="KW-1185">Reference proteome</keyword>
<gene>
    <name evidence="2" type="ORF">D3Z33_15985</name>
</gene>